<dbReference type="Gene3D" id="3.30.160.60">
    <property type="entry name" value="Classic Zinc Finger"/>
    <property type="match status" value="4"/>
</dbReference>
<comment type="caution">
    <text evidence="7">The sequence shown here is derived from an EMBL/GenBank/DDBJ whole genome shotgun (WGS) entry which is preliminary data.</text>
</comment>
<dbReference type="InterPro" id="IPR013087">
    <property type="entry name" value="Znf_C2H2_type"/>
</dbReference>
<dbReference type="PROSITE" id="PS50157">
    <property type="entry name" value="ZINC_FINGER_C2H2_2"/>
    <property type="match status" value="6"/>
</dbReference>
<organism evidence="7 8">
    <name type="scientific">Astyanax mexicanus</name>
    <name type="common">Blind cave fish</name>
    <name type="synonym">Astyanax fasciatus mexicanus</name>
    <dbReference type="NCBI Taxonomy" id="7994"/>
    <lineage>
        <taxon>Eukaryota</taxon>
        <taxon>Metazoa</taxon>
        <taxon>Chordata</taxon>
        <taxon>Craniata</taxon>
        <taxon>Vertebrata</taxon>
        <taxon>Euteleostomi</taxon>
        <taxon>Actinopterygii</taxon>
        <taxon>Neopterygii</taxon>
        <taxon>Teleostei</taxon>
        <taxon>Ostariophysi</taxon>
        <taxon>Characiformes</taxon>
        <taxon>Characoidei</taxon>
        <taxon>Acestrorhamphidae</taxon>
        <taxon>Acestrorhamphinae</taxon>
        <taxon>Astyanax</taxon>
    </lineage>
</organism>
<accession>A0A8T2KMS1</accession>
<dbReference type="PROSITE" id="PS00028">
    <property type="entry name" value="ZINC_FINGER_C2H2_1"/>
    <property type="match status" value="6"/>
</dbReference>
<dbReference type="PANTHER" id="PTHR24379">
    <property type="entry name" value="KRAB AND ZINC FINGER DOMAIN-CONTAINING"/>
    <property type="match status" value="1"/>
</dbReference>
<evidence type="ECO:0000313" key="7">
    <source>
        <dbReference type="EMBL" id="KAG9260538.1"/>
    </source>
</evidence>
<dbReference type="FunFam" id="3.30.160.60:FF:000176">
    <property type="entry name" value="zinc finger protein 70"/>
    <property type="match status" value="1"/>
</dbReference>
<evidence type="ECO:0000313" key="8">
    <source>
        <dbReference type="Proteomes" id="UP000752171"/>
    </source>
</evidence>
<feature type="domain" description="C2H2-type" evidence="6">
    <location>
        <begin position="407"/>
        <end position="434"/>
    </location>
</feature>
<feature type="domain" description="C2H2-type" evidence="6">
    <location>
        <begin position="379"/>
        <end position="406"/>
    </location>
</feature>
<dbReference type="SMART" id="SM00355">
    <property type="entry name" value="ZnF_C2H2"/>
    <property type="match status" value="7"/>
</dbReference>
<feature type="domain" description="C2H2-type" evidence="6">
    <location>
        <begin position="277"/>
        <end position="304"/>
    </location>
</feature>
<dbReference type="SUPFAM" id="SSF57667">
    <property type="entry name" value="beta-beta-alpha zinc fingers"/>
    <property type="match status" value="3"/>
</dbReference>
<evidence type="ECO:0000259" key="6">
    <source>
        <dbReference type="PROSITE" id="PS50157"/>
    </source>
</evidence>
<dbReference type="PANTHER" id="PTHR24379:SF121">
    <property type="entry name" value="C2H2-TYPE DOMAIN-CONTAINING PROTEIN"/>
    <property type="match status" value="1"/>
</dbReference>
<keyword evidence="2" id="KW-0677">Repeat</keyword>
<feature type="domain" description="C2H2-type" evidence="6">
    <location>
        <begin position="435"/>
        <end position="462"/>
    </location>
</feature>
<dbReference type="GO" id="GO:0008270">
    <property type="term" value="F:zinc ion binding"/>
    <property type="evidence" value="ECO:0007669"/>
    <property type="project" value="UniProtKB-KW"/>
</dbReference>
<dbReference type="AlphaFoldDB" id="A0A8T2KMS1"/>
<protein>
    <submittedName>
        <fullName evidence="7">Zinc finger protein 136-like</fullName>
    </submittedName>
</protein>
<feature type="domain" description="C2H2-type" evidence="6">
    <location>
        <begin position="305"/>
        <end position="326"/>
    </location>
</feature>
<evidence type="ECO:0000256" key="3">
    <source>
        <dbReference type="ARBA" id="ARBA00022771"/>
    </source>
</evidence>
<feature type="domain" description="C2H2-type" evidence="6">
    <location>
        <begin position="249"/>
        <end position="276"/>
    </location>
</feature>
<keyword evidence="3 5" id="KW-0863">Zinc-finger</keyword>
<dbReference type="OrthoDB" id="6077919at2759"/>
<dbReference type="InterPro" id="IPR036236">
    <property type="entry name" value="Znf_C2H2_sf"/>
</dbReference>
<evidence type="ECO:0000256" key="5">
    <source>
        <dbReference type="PROSITE-ProRule" id="PRU00042"/>
    </source>
</evidence>
<proteinExistence type="predicted"/>
<evidence type="ECO:0000256" key="2">
    <source>
        <dbReference type="ARBA" id="ARBA00022737"/>
    </source>
</evidence>
<dbReference type="Pfam" id="PF00096">
    <property type="entry name" value="zf-C2H2"/>
    <property type="match status" value="2"/>
</dbReference>
<evidence type="ECO:0000256" key="1">
    <source>
        <dbReference type="ARBA" id="ARBA00022723"/>
    </source>
</evidence>
<dbReference type="Proteomes" id="UP000752171">
    <property type="component" value="Unassembled WGS sequence"/>
</dbReference>
<reference evidence="7 8" key="1">
    <citation type="submission" date="2021-07" db="EMBL/GenBank/DDBJ databases">
        <authorList>
            <person name="Imarazene B."/>
            <person name="Zahm M."/>
            <person name="Klopp C."/>
            <person name="Cabau C."/>
            <person name="Beille S."/>
            <person name="Jouanno E."/>
            <person name="Castinel A."/>
            <person name="Lluch J."/>
            <person name="Gil L."/>
            <person name="Kuchtly C."/>
            <person name="Lopez Roques C."/>
            <person name="Donnadieu C."/>
            <person name="Parrinello H."/>
            <person name="Journot L."/>
            <person name="Du K."/>
            <person name="Schartl M."/>
            <person name="Retaux S."/>
            <person name="Guiguen Y."/>
        </authorList>
    </citation>
    <scope>NUCLEOTIDE SEQUENCE [LARGE SCALE GENOMIC DNA]</scope>
    <source>
        <strain evidence="7">Pach_M1</strain>
        <tissue evidence="7">Testis</tissue>
    </source>
</reference>
<gene>
    <name evidence="7" type="ORF">AMEX_G26807</name>
</gene>
<keyword evidence="1" id="KW-0479">Metal-binding</keyword>
<sequence>MASVTDVGKFESLNFSIHERLTTVAGEIFQLVKETLSEFQEEVYRCRQENIQLKRRLAETSSTEPDVQMKHVDFPVEDQNSSQGLVGAELDTETSAVQVKVEFSTQLQDPEAQQPLCHYSTPTCNPEPSPVAPTELPHAHFPAHVDDSTIHETDGGRNRGRNGSLGVFMNSYVTVKLERCDSQLTGIDQQSYSSLVQNGSGSNHDYKRAVKDEAAAHWVQSSDEPGPALPPPPPQCMVNSMTGEKMSLFHCKACPETFENAEQFKAHMLKHRKEAGFHCEFCGNYYSSDSAFQNHLTTHTGKKPYLCRFCYKTFSLKSSLEEHERITPYICTKCCMHFTWPNQARLHVQDEHPDYPDTIIKRSNKHGLLEVAHTGVEETRCQLCGKNYSTRQQLHIHLLNHPRERSYNCRFCKKTFMQKCHMMEHEWIHTNGDKYSCSVCGMSYRWLHSAKVHIQNHHRQKARILRN</sequence>
<evidence type="ECO:0000256" key="4">
    <source>
        <dbReference type="ARBA" id="ARBA00022833"/>
    </source>
</evidence>
<dbReference type="EMBL" id="JAICCE010000024">
    <property type="protein sequence ID" value="KAG9260538.1"/>
    <property type="molecule type" value="Genomic_DNA"/>
</dbReference>
<keyword evidence="4" id="KW-0862">Zinc</keyword>
<name>A0A8T2KMS1_ASTMX</name>